<dbReference type="Proteomes" id="UP000281738">
    <property type="component" value="Unassembled WGS sequence"/>
</dbReference>
<evidence type="ECO:0000259" key="8">
    <source>
        <dbReference type="PROSITE" id="PS50847"/>
    </source>
</evidence>
<feature type="domain" description="Gram-positive cocci surface proteins LPxTG" evidence="8">
    <location>
        <begin position="51"/>
        <end position="91"/>
    </location>
</feature>
<proteinExistence type="predicted"/>
<organism evidence="9 10">
    <name type="scientific">Nocardioides aurantiacus</name>
    <dbReference type="NCBI Taxonomy" id="86796"/>
    <lineage>
        <taxon>Bacteria</taxon>
        <taxon>Bacillati</taxon>
        <taxon>Actinomycetota</taxon>
        <taxon>Actinomycetes</taxon>
        <taxon>Propionibacteriales</taxon>
        <taxon>Nocardioidaceae</taxon>
        <taxon>Nocardioides</taxon>
    </lineage>
</organism>
<dbReference type="AlphaFoldDB" id="A0A3N2CZK0"/>
<dbReference type="InterPro" id="IPR019931">
    <property type="entry name" value="LPXTG_anchor"/>
</dbReference>
<evidence type="ECO:0000256" key="4">
    <source>
        <dbReference type="ARBA" id="ARBA00023088"/>
    </source>
</evidence>
<dbReference type="EMBL" id="RKHO01000001">
    <property type="protein sequence ID" value="ROR92828.1"/>
    <property type="molecule type" value="Genomic_DNA"/>
</dbReference>
<reference evidence="9 10" key="1">
    <citation type="submission" date="2018-11" db="EMBL/GenBank/DDBJ databases">
        <title>Sequencing the genomes of 1000 actinobacteria strains.</title>
        <authorList>
            <person name="Klenk H.-P."/>
        </authorList>
    </citation>
    <scope>NUCLEOTIDE SEQUENCE [LARGE SCALE GENOMIC DNA]</scope>
    <source>
        <strain evidence="9 10">DSM 12652</strain>
    </source>
</reference>
<feature type="signal peptide" evidence="7">
    <location>
        <begin position="1"/>
        <end position="27"/>
    </location>
</feature>
<gene>
    <name evidence="9" type="ORF">EDD33_3728</name>
</gene>
<dbReference type="PROSITE" id="PS50847">
    <property type="entry name" value="GRAM_POS_ANCHORING"/>
    <property type="match status" value="1"/>
</dbReference>
<evidence type="ECO:0000256" key="6">
    <source>
        <dbReference type="SAM" id="Phobius"/>
    </source>
</evidence>
<dbReference type="Pfam" id="PF00746">
    <property type="entry name" value="Gram_pos_anchor"/>
    <property type="match status" value="1"/>
</dbReference>
<keyword evidence="6" id="KW-0472">Membrane</keyword>
<evidence type="ECO:0000313" key="10">
    <source>
        <dbReference type="Proteomes" id="UP000281738"/>
    </source>
</evidence>
<accession>A0A3N2CZK0</accession>
<protein>
    <submittedName>
        <fullName evidence="9">LPXTG-motif cell wall-anchored protein</fullName>
    </submittedName>
</protein>
<dbReference type="NCBIfam" id="TIGR01167">
    <property type="entry name" value="LPXTG_anchor"/>
    <property type="match status" value="1"/>
</dbReference>
<name>A0A3N2CZK0_9ACTN</name>
<evidence type="ECO:0000313" key="9">
    <source>
        <dbReference type="EMBL" id="ROR92828.1"/>
    </source>
</evidence>
<keyword evidence="2" id="KW-0964">Secreted</keyword>
<keyword evidence="4" id="KW-0572">Peptidoglycan-anchor</keyword>
<keyword evidence="10" id="KW-1185">Reference proteome</keyword>
<dbReference type="RefSeq" id="WP_123392494.1">
    <property type="nucleotide sequence ID" value="NZ_RKHO01000001.1"/>
</dbReference>
<keyword evidence="6" id="KW-0812">Transmembrane</keyword>
<feature type="region of interest" description="Disordered" evidence="5">
    <location>
        <begin position="26"/>
        <end position="62"/>
    </location>
</feature>
<evidence type="ECO:0000256" key="3">
    <source>
        <dbReference type="ARBA" id="ARBA00022729"/>
    </source>
</evidence>
<comment type="caution">
    <text evidence="9">The sequence shown here is derived from an EMBL/GenBank/DDBJ whole genome shotgun (WGS) entry which is preliminary data.</text>
</comment>
<keyword evidence="6" id="KW-1133">Transmembrane helix</keyword>
<evidence type="ECO:0000256" key="1">
    <source>
        <dbReference type="ARBA" id="ARBA00022512"/>
    </source>
</evidence>
<evidence type="ECO:0000256" key="2">
    <source>
        <dbReference type="ARBA" id="ARBA00022525"/>
    </source>
</evidence>
<feature type="transmembrane region" description="Helical" evidence="6">
    <location>
        <begin position="66"/>
        <end position="85"/>
    </location>
</feature>
<keyword evidence="1" id="KW-0134">Cell wall</keyword>
<keyword evidence="3 7" id="KW-0732">Signal</keyword>
<feature type="chain" id="PRO_5018278290" evidence="7">
    <location>
        <begin position="28"/>
        <end position="91"/>
    </location>
</feature>
<sequence>MKKLLAGSGVAVVTALSTLTLTPAAHAADGYGDDQPKTDVLPSSDVSGSAAPSTGVLPSTGGPETGLLLGGAALLAVGGTALVVARRRQSA</sequence>
<evidence type="ECO:0000256" key="5">
    <source>
        <dbReference type="SAM" id="MobiDB-lite"/>
    </source>
</evidence>
<evidence type="ECO:0000256" key="7">
    <source>
        <dbReference type="SAM" id="SignalP"/>
    </source>
</evidence>